<accession>A0A9I9E5K7</accession>
<name>A0A9I9E5K7_CUCME</name>
<sequence length="190" mass="22397">MLWSLGTYDINAYDETVYYLDSLQTTSRVDIRYVIDTEKRECEVGEAAKKTKREKLRRQHTKLKESSPTFFGVPIVHFEQLHITLAVVLTFVDKFFWVLVADFDVWVFYSRSVVVYMDCSTSLGLSFRGIFWHADLSYRWVISTLYTCQTITHKGNDRIFTFPQRVVQSPHTNVHLIATTLRHRFRNVNI</sequence>
<reference evidence="1" key="1">
    <citation type="submission" date="2023-03" db="UniProtKB">
        <authorList>
            <consortium name="EnsemblPlants"/>
        </authorList>
    </citation>
    <scope>IDENTIFICATION</scope>
</reference>
<protein>
    <submittedName>
        <fullName evidence="1">Uncharacterized protein</fullName>
    </submittedName>
</protein>
<dbReference type="EnsemblPlants" id="MELO3C029089.2.1">
    <property type="protein sequence ID" value="MELO3C029089.2.1"/>
    <property type="gene ID" value="MELO3C029089.2"/>
</dbReference>
<evidence type="ECO:0000313" key="1">
    <source>
        <dbReference type="EnsemblPlants" id="MELO3C029089.2.1"/>
    </source>
</evidence>
<dbReference type="AlphaFoldDB" id="A0A9I9E5K7"/>
<organism evidence="1">
    <name type="scientific">Cucumis melo</name>
    <name type="common">Muskmelon</name>
    <dbReference type="NCBI Taxonomy" id="3656"/>
    <lineage>
        <taxon>Eukaryota</taxon>
        <taxon>Viridiplantae</taxon>
        <taxon>Streptophyta</taxon>
        <taxon>Embryophyta</taxon>
        <taxon>Tracheophyta</taxon>
        <taxon>Spermatophyta</taxon>
        <taxon>Magnoliopsida</taxon>
        <taxon>eudicotyledons</taxon>
        <taxon>Gunneridae</taxon>
        <taxon>Pentapetalae</taxon>
        <taxon>rosids</taxon>
        <taxon>fabids</taxon>
        <taxon>Cucurbitales</taxon>
        <taxon>Cucurbitaceae</taxon>
        <taxon>Benincaseae</taxon>
        <taxon>Cucumis</taxon>
    </lineage>
</organism>
<proteinExistence type="predicted"/>
<dbReference type="Gramene" id="MELO3C029089.2.1">
    <property type="protein sequence ID" value="MELO3C029089.2.1"/>
    <property type="gene ID" value="MELO3C029089.2"/>
</dbReference>